<sequence>MVVLWPEDEEVNYPCREKAPNGHEKRVRFALDVECRNPIPHLAPVPVISRGPVMGYPMYGYPSHYPIVNNIRCRSDETKCQSCLIISSLVFAVAAFAAFICLIPIITFYLFGPCSPDFHVEQVNLHYPIFYTGPTKYASLLNVTMKVQNPSKTIHTLYERDNFIVARYSEIPLSNGMIPLQLSPLGETVVEARLEGLGIEVPEGEVLRLNLQYDHDRKRVPLSFDITGMVKFKLGSRTIWSAVVKGYCDLELENLYHVDHPTMIMSQRCDSQAGFWFPIIRT</sequence>
<comment type="caution">
    <text evidence="4">The sequence shown here is derived from an EMBL/GenBank/DDBJ whole genome shotgun (WGS) entry which is preliminary data.</text>
</comment>
<name>A0A1R3I2R2_COCAP</name>
<comment type="subcellular location">
    <subcellularLocation>
        <location evidence="1">Membrane</location>
    </subcellularLocation>
</comment>
<keyword evidence="2 3" id="KW-0472">Membrane</keyword>
<evidence type="ECO:0000313" key="4">
    <source>
        <dbReference type="EMBL" id="OMO76877.1"/>
    </source>
</evidence>
<dbReference type="AlphaFoldDB" id="A0A1R3I2R2"/>
<feature type="transmembrane region" description="Helical" evidence="3">
    <location>
        <begin position="84"/>
        <end position="111"/>
    </location>
</feature>
<organism evidence="4 5">
    <name type="scientific">Corchorus capsularis</name>
    <name type="common">Jute</name>
    <dbReference type="NCBI Taxonomy" id="210143"/>
    <lineage>
        <taxon>Eukaryota</taxon>
        <taxon>Viridiplantae</taxon>
        <taxon>Streptophyta</taxon>
        <taxon>Embryophyta</taxon>
        <taxon>Tracheophyta</taxon>
        <taxon>Spermatophyta</taxon>
        <taxon>Magnoliopsida</taxon>
        <taxon>eudicotyledons</taxon>
        <taxon>Gunneridae</taxon>
        <taxon>Pentapetalae</taxon>
        <taxon>rosids</taxon>
        <taxon>malvids</taxon>
        <taxon>Malvales</taxon>
        <taxon>Malvaceae</taxon>
        <taxon>Grewioideae</taxon>
        <taxon>Apeibeae</taxon>
        <taxon>Corchorus</taxon>
    </lineage>
</organism>
<keyword evidence="5" id="KW-1185">Reference proteome</keyword>
<dbReference type="PANTHER" id="PTHR31234">
    <property type="entry name" value="LATE EMBRYOGENESIS ABUNDANT (LEA) HYDROXYPROLINE-RICH GLYCOPROTEIN FAMILY"/>
    <property type="match status" value="1"/>
</dbReference>
<evidence type="ECO:0008006" key="6">
    <source>
        <dbReference type="Google" id="ProtNLM"/>
    </source>
</evidence>
<keyword evidence="3" id="KW-1133">Transmembrane helix</keyword>
<dbReference type="GO" id="GO:0098542">
    <property type="term" value="P:defense response to other organism"/>
    <property type="evidence" value="ECO:0007669"/>
    <property type="project" value="InterPro"/>
</dbReference>
<evidence type="ECO:0000256" key="3">
    <source>
        <dbReference type="SAM" id="Phobius"/>
    </source>
</evidence>
<dbReference type="Proteomes" id="UP000188268">
    <property type="component" value="Unassembled WGS sequence"/>
</dbReference>
<evidence type="ECO:0000256" key="1">
    <source>
        <dbReference type="ARBA" id="ARBA00004370"/>
    </source>
</evidence>
<dbReference type="OrthoDB" id="10286556at2759"/>
<dbReference type="EMBL" id="AWWV01010840">
    <property type="protein sequence ID" value="OMO76877.1"/>
    <property type="molecule type" value="Genomic_DNA"/>
</dbReference>
<dbReference type="InterPro" id="IPR044839">
    <property type="entry name" value="NDR1-like"/>
</dbReference>
<evidence type="ECO:0000256" key="2">
    <source>
        <dbReference type="ARBA" id="ARBA00023136"/>
    </source>
</evidence>
<protein>
    <recommendedName>
        <fullName evidence="6">Late embryogenesis abundant protein, LEA-14</fullName>
    </recommendedName>
</protein>
<accession>A0A1R3I2R2</accession>
<dbReference type="Gramene" id="OMO76877">
    <property type="protein sequence ID" value="OMO76877"/>
    <property type="gene ID" value="CCACVL1_15336"/>
</dbReference>
<gene>
    <name evidence="4" type="ORF">CCACVL1_15336</name>
</gene>
<dbReference type="STRING" id="210143.A0A1R3I2R2"/>
<proteinExistence type="predicted"/>
<evidence type="ECO:0000313" key="5">
    <source>
        <dbReference type="Proteomes" id="UP000188268"/>
    </source>
</evidence>
<keyword evidence="3" id="KW-0812">Transmembrane</keyword>
<dbReference type="PANTHER" id="PTHR31234:SF2">
    <property type="entry name" value="OS05G0199100 PROTEIN"/>
    <property type="match status" value="1"/>
</dbReference>
<dbReference type="GO" id="GO:0005886">
    <property type="term" value="C:plasma membrane"/>
    <property type="evidence" value="ECO:0007669"/>
    <property type="project" value="TreeGrafter"/>
</dbReference>
<reference evidence="4 5" key="1">
    <citation type="submission" date="2013-09" db="EMBL/GenBank/DDBJ databases">
        <title>Corchorus capsularis genome sequencing.</title>
        <authorList>
            <person name="Alam M."/>
            <person name="Haque M.S."/>
            <person name="Islam M.S."/>
            <person name="Emdad E.M."/>
            <person name="Islam M.M."/>
            <person name="Ahmed B."/>
            <person name="Halim A."/>
            <person name="Hossen Q.M.M."/>
            <person name="Hossain M.Z."/>
            <person name="Ahmed R."/>
            <person name="Khan M.M."/>
            <person name="Islam R."/>
            <person name="Rashid M.M."/>
            <person name="Khan S.A."/>
            <person name="Rahman M.S."/>
            <person name="Alam M."/>
        </authorList>
    </citation>
    <scope>NUCLEOTIDE SEQUENCE [LARGE SCALE GENOMIC DNA]</scope>
    <source>
        <strain evidence="5">cv. CVL-1</strain>
        <tissue evidence="4">Whole seedling</tissue>
    </source>
</reference>